<evidence type="ECO:0000313" key="2">
    <source>
        <dbReference type="Proteomes" id="UP000011668"/>
    </source>
</evidence>
<proteinExistence type="predicted"/>
<dbReference type="Proteomes" id="UP000011668">
    <property type="component" value="Unassembled WGS sequence"/>
</dbReference>
<dbReference type="EMBL" id="AFRT01002938">
    <property type="protein sequence ID" value="ELU36926.1"/>
    <property type="molecule type" value="Genomic_DNA"/>
</dbReference>
<reference evidence="1 2" key="1">
    <citation type="journal article" date="2013" name="Nat. Commun.">
        <title>The evolution and pathogenic mechanisms of the rice sheath blight pathogen.</title>
        <authorList>
            <person name="Zheng A."/>
            <person name="Lin R."/>
            <person name="Xu L."/>
            <person name="Qin P."/>
            <person name="Tang C."/>
            <person name="Ai P."/>
            <person name="Zhang D."/>
            <person name="Liu Y."/>
            <person name="Sun Z."/>
            <person name="Feng H."/>
            <person name="Wang Y."/>
            <person name="Chen Y."/>
            <person name="Liang X."/>
            <person name="Fu R."/>
            <person name="Li Q."/>
            <person name="Zhang J."/>
            <person name="Yu X."/>
            <person name="Xie Z."/>
            <person name="Ding L."/>
            <person name="Guan P."/>
            <person name="Tang J."/>
            <person name="Liang Y."/>
            <person name="Wang S."/>
            <person name="Deng Q."/>
            <person name="Li S."/>
            <person name="Zhu J."/>
            <person name="Wang L."/>
            <person name="Liu H."/>
            <person name="Li P."/>
        </authorList>
    </citation>
    <scope>NUCLEOTIDE SEQUENCE [LARGE SCALE GENOMIC DNA]</scope>
    <source>
        <strain evidence="2">AG-1 IA</strain>
    </source>
</reference>
<protein>
    <submittedName>
        <fullName evidence="1">Uncharacterized protein</fullName>
    </submittedName>
</protein>
<sequence length="65" mass="6937">MPRNPYPTGGRYARSRCGCESPVPGGVRILVFFWGRTLAGVGSPLEGRISVVLRGRISAQGSDFA</sequence>
<accession>L8WFH8</accession>
<name>L8WFH8_THACA</name>
<dbReference type="HOGENOM" id="CLU_2851290_0_0_1"/>
<keyword evidence="2" id="KW-1185">Reference proteome</keyword>
<gene>
    <name evidence="1" type="ORF">AG1IA_09044</name>
</gene>
<organism evidence="1 2">
    <name type="scientific">Thanatephorus cucumeris (strain AG1-IA)</name>
    <name type="common">Rice sheath blight fungus</name>
    <name type="synonym">Rhizoctonia solani</name>
    <dbReference type="NCBI Taxonomy" id="983506"/>
    <lineage>
        <taxon>Eukaryota</taxon>
        <taxon>Fungi</taxon>
        <taxon>Dikarya</taxon>
        <taxon>Basidiomycota</taxon>
        <taxon>Agaricomycotina</taxon>
        <taxon>Agaricomycetes</taxon>
        <taxon>Cantharellales</taxon>
        <taxon>Ceratobasidiaceae</taxon>
        <taxon>Rhizoctonia</taxon>
        <taxon>Rhizoctonia solani AG-1</taxon>
    </lineage>
</organism>
<evidence type="ECO:0000313" key="1">
    <source>
        <dbReference type="EMBL" id="ELU36926.1"/>
    </source>
</evidence>
<dbReference type="AlphaFoldDB" id="L8WFH8"/>
<comment type="caution">
    <text evidence="1">The sequence shown here is derived from an EMBL/GenBank/DDBJ whole genome shotgun (WGS) entry which is preliminary data.</text>
</comment>